<feature type="domain" description="BON" evidence="2">
    <location>
        <begin position="38"/>
        <end position="106"/>
    </location>
</feature>
<sequence length="108" mass="11793">MPTPNLSPRRWLLALLLTLSLFPAFAAKPLETTETAEADAQTAALVVRRLARDDLELYHRIDVQVVNGRAILTGSVRTRQGLDAIVKEVGKVPGVLAVEQQVKVEPTP</sequence>
<feature type="signal peptide" evidence="1">
    <location>
        <begin position="1"/>
        <end position="26"/>
    </location>
</feature>
<gene>
    <name evidence="3" type="ORF">DFR29_11556</name>
</gene>
<comment type="caution">
    <text evidence="3">The sequence shown here is derived from an EMBL/GenBank/DDBJ whole genome shotgun (WGS) entry which is preliminary data.</text>
</comment>
<dbReference type="Pfam" id="PF04972">
    <property type="entry name" value="BON"/>
    <property type="match status" value="1"/>
</dbReference>
<evidence type="ECO:0000313" key="3">
    <source>
        <dbReference type="EMBL" id="TDR39668.1"/>
    </source>
</evidence>
<evidence type="ECO:0000313" key="4">
    <source>
        <dbReference type="Proteomes" id="UP000295293"/>
    </source>
</evidence>
<proteinExistence type="predicted"/>
<keyword evidence="1" id="KW-0732">Signal</keyword>
<dbReference type="InterPro" id="IPR007055">
    <property type="entry name" value="BON_dom"/>
</dbReference>
<evidence type="ECO:0000259" key="2">
    <source>
        <dbReference type="PROSITE" id="PS50914"/>
    </source>
</evidence>
<dbReference type="AlphaFoldDB" id="A0A4R6YPE7"/>
<evidence type="ECO:0000256" key="1">
    <source>
        <dbReference type="SAM" id="SignalP"/>
    </source>
</evidence>
<dbReference type="Proteomes" id="UP000295293">
    <property type="component" value="Unassembled WGS sequence"/>
</dbReference>
<dbReference type="RefSeq" id="WP_166654254.1">
    <property type="nucleotide sequence ID" value="NZ_SNZH01000015.1"/>
</dbReference>
<organism evidence="3 4">
    <name type="scientific">Tahibacter aquaticus</name>
    <dbReference type="NCBI Taxonomy" id="520092"/>
    <lineage>
        <taxon>Bacteria</taxon>
        <taxon>Pseudomonadati</taxon>
        <taxon>Pseudomonadota</taxon>
        <taxon>Gammaproteobacteria</taxon>
        <taxon>Lysobacterales</taxon>
        <taxon>Rhodanobacteraceae</taxon>
        <taxon>Tahibacter</taxon>
    </lineage>
</organism>
<dbReference type="PROSITE" id="PS50914">
    <property type="entry name" value="BON"/>
    <property type="match status" value="1"/>
</dbReference>
<name>A0A4R6YPE7_9GAMM</name>
<keyword evidence="4" id="KW-1185">Reference proteome</keyword>
<accession>A0A4R6YPE7</accession>
<dbReference type="Gene3D" id="3.30.1340.30">
    <property type="match status" value="1"/>
</dbReference>
<feature type="chain" id="PRO_5020663779" evidence="1">
    <location>
        <begin position="27"/>
        <end position="108"/>
    </location>
</feature>
<dbReference type="EMBL" id="SNZH01000015">
    <property type="protein sequence ID" value="TDR39668.1"/>
    <property type="molecule type" value="Genomic_DNA"/>
</dbReference>
<reference evidence="3 4" key="1">
    <citation type="submission" date="2019-03" db="EMBL/GenBank/DDBJ databases">
        <title>Genomic Encyclopedia of Type Strains, Phase IV (KMG-IV): sequencing the most valuable type-strain genomes for metagenomic binning, comparative biology and taxonomic classification.</title>
        <authorList>
            <person name="Goeker M."/>
        </authorList>
    </citation>
    <scope>NUCLEOTIDE SEQUENCE [LARGE SCALE GENOMIC DNA]</scope>
    <source>
        <strain evidence="3 4">DSM 21667</strain>
    </source>
</reference>
<protein>
    <submittedName>
        <fullName evidence="3">BON domain-containing protein</fullName>
    </submittedName>
</protein>